<dbReference type="AlphaFoldDB" id="A0A6C0HZA6"/>
<feature type="compositionally biased region" description="Basic residues" evidence="1">
    <location>
        <begin position="114"/>
        <end position="130"/>
    </location>
</feature>
<organism evidence="2">
    <name type="scientific">viral metagenome</name>
    <dbReference type="NCBI Taxonomy" id="1070528"/>
    <lineage>
        <taxon>unclassified sequences</taxon>
        <taxon>metagenomes</taxon>
        <taxon>organismal metagenomes</taxon>
    </lineage>
</organism>
<evidence type="ECO:0000313" key="2">
    <source>
        <dbReference type="EMBL" id="QHT85476.1"/>
    </source>
</evidence>
<accession>A0A6C0HZA6</accession>
<reference evidence="2" key="1">
    <citation type="journal article" date="2020" name="Nature">
        <title>Giant virus diversity and host interactions through global metagenomics.</title>
        <authorList>
            <person name="Schulz F."/>
            <person name="Roux S."/>
            <person name="Paez-Espino D."/>
            <person name="Jungbluth S."/>
            <person name="Walsh D.A."/>
            <person name="Denef V.J."/>
            <person name="McMahon K.D."/>
            <person name="Konstantinidis K.T."/>
            <person name="Eloe-Fadrosh E.A."/>
            <person name="Kyrpides N.C."/>
            <person name="Woyke T."/>
        </authorList>
    </citation>
    <scope>NUCLEOTIDE SEQUENCE</scope>
    <source>
        <strain evidence="2">GVMAG-M-3300023184-17</strain>
    </source>
</reference>
<protein>
    <submittedName>
        <fullName evidence="2">Uncharacterized protein</fullName>
    </submittedName>
</protein>
<dbReference type="EMBL" id="MN740041">
    <property type="protein sequence ID" value="QHT85476.1"/>
    <property type="molecule type" value="Genomic_DNA"/>
</dbReference>
<feature type="region of interest" description="Disordered" evidence="1">
    <location>
        <begin position="25"/>
        <end position="47"/>
    </location>
</feature>
<feature type="region of interest" description="Disordered" evidence="1">
    <location>
        <begin position="104"/>
        <end position="130"/>
    </location>
</feature>
<sequence>MNFLNRQTPKERLIELIQQFEIKKTPLETTPSNSMGSSAARGYGTVVPHPDAEEYQTLKNEFAVDLLTRRATYLPLDEHRSFFASVAQETTNGRNFMEQHKYYRFDDVPQQTGGRRRTKRKRRKHKTKRY</sequence>
<evidence type="ECO:0000256" key="1">
    <source>
        <dbReference type="SAM" id="MobiDB-lite"/>
    </source>
</evidence>
<name>A0A6C0HZA6_9ZZZZ</name>
<proteinExistence type="predicted"/>
<feature type="compositionally biased region" description="Polar residues" evidence="1">
    <location>
        <begin position="27"/>
        <end position="37"/>
    </location>
</feature>